<dbReference type="SUPFAM" id="SSF52047">
    <property type="entry name" value="RNI-like"/>
    <property type="match status" value="1"/>
</dbReference>
<keyword evidence="2" id="KW-1185">Reference proteome</keyword>
<comment type="caution">
    <text evidence="1">The sequence shown here is derived from an EMBL/GenBank/DDBJ whole genome shotgun (WGS) entry which is preliminary data.</text>
</comment>
<evidence type="ECO:0000313" key="1">
    <source>
        <dbReference type="EMBL" id="KAK7683111.1"/>
    </source>
</evidence>
<evidence type="ECO:0000313" key="2">
    <source>
        <dbReference type="Proteomes" id="UP001385951"/>
    </source>
</evidence>
<organism evidence="1 2">
    <name type="scientific">Cerrena zonata</name>
    <dbReference type="NCBI Taxonomy" id="2478898"/>
    <lineage>
        <taxon>Eukaryota</taxon>
        <taxon>Fungi</taxon>
        <taxon>Dikarya</taxon>
        <taxon>Basidiomycota</taxon>
        <taxon>Agaricomycotina</taxon>
        <taxon>Agaricomycetes</taxon>
        <taxon>Polyporales</taxon>
        <taxon>Cerrenaceae</taxon>
        <taxon>Cerrena</taxon>
    </lineage>
</organism>
<reference evidence="1 2" key="1">
    <citation type="submission" date="2022-09" db="EMBL/GenBank/DDBJ databases">
        <authorList>
            <person name="Palmer J.M."/>
        </authorList>
    </citation>
    <scope>NUCLEOTIDE SEQUENCE [LARGE SCALE GENOMIC DNA]</scope>
    <source>
        <strain evidence="1 2">DSM 7382</strain>
    </source>
</reference>
<dbReference type="AlphaFoldDB" id="A0AAW0FQG8"/>
<dbReference type="EMBL" id="JASBNA010000032">
    <property type="protein sequence ID" value="KAK7683111.1"/>
    <property type="molecule type" value="Genomic_DNA"/>
</dbReference>
<dbReference type="InterPro" id="IPR032675">
    <property type="entry name" value="LRR_dom_sf"/>
</dbReference>
<dbReference type="Proteomes" id="UP001385951">
    <property type="component" value="Unassembled WGS sequence"/>
</dbReference>
<gene>
    <name evidence="1" type="ORF">QCA50_013784</name>
</gene>
<proteinExistence type="predicted"/>
<dbReference type="Gene3D" id="3.80.10.10">
    <property type="entry name" value="Ribonuclease Inhibitor"/>
    <property type="match status" value="1"/>
</dbReference>
<name>A0AAW0FQG8_9APHY</name>
<sequence>MTALLQFAQELIDEVIDHLHDDTNSLRSCALASRSCAMRARKHIHSNLVIGSIGGGPKMVLYPTKVLHYKKIHHLRNFPTLSKCVRTMTASESMESLTTGPISFPRLHTLRLFNIVWRSLSTEARAFVQTAFGGVKSLILNNIGFDCFDSFLYLLDAFPALSELTIENCYFQHDQIPDDAQRVISLRRLTIVSDKASNIFVEWLKAQIVPTVIDELVIPGGTGLASDATVNALARIAAPSLRHLRFAFGWVWPHGFLKPQFDLSPVSQLSTLEVTNISLRLDAAHIRDYTWLPDMLKRNGSRQLRRITLHFHYDKLSQLDHEGLGKIDAALNASITESSRWSAEWRELKEVEFVLWPNRVMGQERLATLSEATSWIEQGMPKSAHNATLKCYDGCTYSSMWEPIHRFAEY</sequence>
<evidence type="ECO:0008006" key="3">
    <source>
        <dbReference type="Google" id="ProtNLM"/>
    </source>
</evidence>
<protein>
    <recommendedName>
        <fullName evidence="3">F-box domain-containing protein</fullName>
    </recommendedName>
</protein>
<accession>A0AAW0FQG8</accession>